<dbReference type="Pfam" id="PF00486">
    <property type="entry name" value="Trans_reg_C"/>
    <property type="match status" value="1"/>
</dbReference>
<dbReference type="EMBL" id="BNCK01000003">
    <property type="protein sequence ID" value="GHF89070.1"/>
    <property type="molecule type" value="Genomic_DNA"/>
</dbReference>
<dbReference type="InterPro" id="IPR001867">
    <property type="entry name" value="OmpR/PhoB-type_DNA-bd"/>
</dbReference>
<evidence type="ECO:0000259" key="4">
    <source>
        <dbReference type="PROSITE" id="PS51755"/>
    </source>
</evidence>
<dbReference type="Gene3D" id="1.25.40.10">
    <property type="entry name" value="Tetratricopeptide repeat domain"/>
    <property type="match status" value="1"/>
</dbReference>
<sequence length="511" mass="58277">MQFTVNRVALNLTAGYAVKAGEKINIRAKTLQVLQYLINHQEQIVTKEALLNTVWSDVVVQEQVLVQSIKEIRALLGSDCIKTYPKKGYQWVADIEIIKSKQRRNRLLFAAVSILVAILCVSYLMIRQSDAPSPHLTMAFLPVENAIPDAVHDWLPTKGSQQLHDLMASYKQVKVISAEQRDDYKAKKDVDVLVYTRLHGYPEDFQLDYTLFLPHGEERGVEFGSSIDDIFIRFTEQLANRFDINTQENGTASIKSNFKYEALSRGIELYYYREYEAAASLFKSALHDNEDFLIARRMLAASKVNANQQTLGKTLLEENVVKAVEQQNYKEQIRSQLLLAALIINGQPQPNFLEAEQHLLQVVALTKAHDELLFLAYAYEELGKIKRLQQQYQEAKSYLNDALTYHQTIVNNYSQTTALIELALVASAEQKEKLSQQYFESAEKIADQHGAATNKVAILMAKAYRDKQLGKVDESTKYAQQAMAIAKQANNALWQARISAWLAERHYYEMH</sequence>
<gene>
    <name evidence="5" type="ORF">GCM10017161_16090</name>
</gene>
<proteinExistence type="predicted"/>
<name>A0A919BHY1_9GAMM</name>
<dbReference type="GO" id="GO:0006355">
    <property type="term" value="P:regulation of DNA-templated transcription"/>
    <property type="evidence" value="ECO:0007669"/>
    <property type="project" value="InterPro"/>
</dbReference>
<feature type="transmembrane region" description="Helical" evidence="3">
    <location>
        <begin position="107"/>
        <end position="126"/>
    </location>
</feature>
<reference evidence="5" key="1">
    <citation type="journal article" date="2014" name="Int. J. Syst. Evol. Microbiol.">
        <title>Complete genome sequence of Corynebacterium casei LMG S-19264T (=DSM 44701T), isolated from a smear-ripened cheese.</title>
        <authorList>
            <consortium name="US DOE Joint Genome Institute (JGI-PGF)"/>
            <person name="Walter F."/>
            <person name="Albersmeier A."/>
            <person name="Kalinowski J."/>
            <person name="Ruckert C."/>
        </authorList>
    </citation>
    <scope>NUCLEOTIDE SEQUENCE</scope>
    <source>
        <strain evidence="5">KCTC 42731</strain>
    </source>
</reference>
<keyword evidence="3" id="KW-0812">Transmembrane</keyword>
<keyword evidence="3" id="KW-0472">Membrane</keyword>
<feature type="DNA-binding region" description="OmpR/PhoB-type" evidence="2">
    <location>
        <begin position="1"/>
        <end position="93"/>
    </location>
</feature>
<dbReference type="InterPro" id="IPR016032">
    <property type="entry name" value="Sig_transdc_resp-reg_C-effctor"/>
</dbReference>
<dbReference type="SUPFAM" id="SSF48452">
    <property type="entry name" value="TPR-like"/>
    <property type="match status" value="1"/>
</dbReference>
<dbReference type="InterPro" id="IPR036388">
    <property type="entry name" value="WH-like_DNA-bd_sf"/>
</dbReference>
<protein>
    <recommendedName>
        <fullName evidence="4">OmpR/PhoB-type domain-containing protein</fullName>
    </recommendedName>
</protein>
<evidence type="ECO:0000313" key="5">
    <source>
        <dbReference type="EMBL" id="GHF89070.1"/>
    </source>
</evidence>
<dbReference type="PROSITE" id="PS51755">
    <property type="entry name" value="OMPR_PHOB"/>
    <property type="match status" value="1"/>
</dbReference>
<dbReference type="RefSeq" id="WP_189769034.1">
    <property type="nucleotide sequence ID" value="NZ_BNCK01000003.1"/>
</dbReference>
<evidence type="ECO:0000256" key="2">
    <source>
        <dbReference type="PROSITE-ProRule" id="PRU01091"/>
    </source>
</evidence>
<dbReference type="Proteomes" id="UP000623842">
    <property type="component" value="Unassembled WGS sequence"/>
</dbReference>
<feature type="domain" description="OmpR/PhoB-type" evidence="4">
    <location>
        <begin position="1"/>
        <end position="93"/>
    </location>
</feature>
<organism evidence="5 6">
    <name type="scientific">Thalassotalea marina</name>
    <dbReference type="NCBI Taxonomy" id="1673741"/>
    <lineage>
        <taxon>Bacteria</taxon>
        <taxon>Pseudomonadati</taxon>
        <taxon>Pseudomonadota</taxon>
        <taxon>Gammaproteobacteria</taxon>
        <taxon>Alteromonadales</taxon>
        <taxon>Colwelliaceae</taxon>
        <taxon>Thalassotalea</taxon>
    </lineage>
</organism>
<dbReference type="InterPro" id="IPR011990">
    <property type="entry name" value="TPR-like_helical_dom_sf"/>
</dbReference>
<dbReference type="GO" id="GO:0000160">
    <property type="term" value="P:phosphorelay signal transduction system"/>
    <property type="evidence" value="ECO:0007669"/>
    <property type="project" value="InterPro"/>
</dbReference>
<keyword evidence="3" id="KW-1133">Transmembrane helix</keyword>
<reference evidence="5" key="2">
    <citation type="submission" date="2020-09" db="EMBL/GenBank/DDBJ databases">
        <authorList>
            <person name="Sun Q."/>
            <person name="Kim S."/>
        </authorList>
    </citation>
    <scope>NUCLEOTIDE SEQUENCE</scope>
    <source>
        <strain evidence="5">KCTC 42731</strain>
    </source>
</reference>
<dbReference type="Gene3D" id="1.10.10.10">
    <property type="entry name" value="Winged helix-like DNA-binding domain superfamily/Winged helix DNA-binding domain"/>
    <property type="match status" value="1"/>
</dbReference>
<comment type="caution">
    <text evidence="5">The sequence shown here is derived from an EMBL/GenBank/DDBJ whole genome shotgun (WGS) entry which is preliminary data.</text>
</comment>
<evidence type="ECO:0000313" key="6">
    <source>
        <dbReference type="Proteomes" id="UP000623842"/>
    </source>
</evidence>
<dbReference type="AlphaFoldDB" id="A0A919BHY1"/>
<accession>A0A919BHY1</accession>
<keyword evidence="1 2" id="KW-0238">DNA-binding</keyword>
<evidence type="ECO:0000256" key="3">
    <source>
        <dbReference type="SAM" id="Phobius"/>
    </source>
</evidence>
<evidence type="ECO:0000256" key="1">
    <source>
        <dbReference type="ARBA" id="ARBA00023125"/>
    </source>
</evidence>
<dbReference type="GO" id="GO:0003677">
    <property type="term" value="F:DNA binding"/>
    <property type="evidence" value="ECO:0007669"/>
    <property type="project" value="UniProtKB-UniRule"/>
</dbReference>
<dbReference type="SUPFAM" id="SSF46894">
    <property type="entry name" value="C-terminal effector domain of the bipartite response regulators"/>
    <property type="match status" value="1"/>
</dbReference>
<dbReference type="SMART" id="SM00862">
    <property type="entry name" value="Trans_reg_C"/>
    <property type="match status" value="1"/>
</dbReference>
<keyword evidence="6" id="KW-1185">Reference proteome</keyword>